<accession>A0A834L8U4</accession>
<dbReference type="PANTHER" id="PTHR33919">
    <property type="entry name" value="OS09G0127700 PROTEIN"/>
    <property type="match status" value="1"/>
</dbReference>
<sequence length="213" mass="23535">MVQKLKQTVSFFAQGVRKMAFRAARQHWRSLVANGNRPFASSTTPKMKLFSPTADSIPSDPHHKASAAIKGDFAPVVVVLGTILVAVSIGVHTAKQQLVHSPSVRVNKKRRESVPEVDDPDHVVGGSEKFIDKSFLRKVAHIQDHHIISDPARPNPYTRVPKRSKPPASPQERPQLAVEAEAKADYASEEEGMYICPKPNCVHHGHRPQQGSR</sequence>
<dbReference type="OrthoDB" id="2013913at2759"/>
<comment type="caution">
    <text evidence="2">The sequence shown here is derived from an EMBL/GenBank/DDBJ whole genome shotgun (WGS) entry which is preliminary data.</text>
</comment>
<feature type="region of interest" description="Disordered" evidence="1">
    <location>
        <begin position="146"/>
        <end position="185"/>
    </location>
</feature>
<dbReference type="Proteomes" id="UP000626092">
    <property type="component" value="Unassembled WGS sequence"/>
</dbReference>
<dbReference type="AlphaFoldDB" id="A0A834L8U4"/>
<dbReference type="PANTHER" id="PTHR33919:SF9">
    <property type="entry name" value="RIBOSOME BIOGENESIS NEP1-LIKE PROTEIN"/>
    <property type="match status" value="1"/>
</dbReference>
<organism evidence="2 3">
    <name type="scientific">Rhododendron simsii</name>
    <name type="common">Sims's rhododendron</name>
    <dbReference type="NCBI Taxonomy" id="118357"/>
    <lineage>
        <taxon>Eukaryota</taxon>
        <taxon>Viridiplantae</taxon>
        <taxon>Streptophyta</taxon>
        <taxon>Embryophyta</taxon>
        <taxon>Tracheophyta</taxon>
        <taxon>Spermatophyta</taxon>
        <taxon>Magnoliopsida</taxon>
        <taxon>eudicotyledons</taxon>
        <taxon>Gunneridae</taxon>
        <taxon>Pentapetalae</taxon>
        <taxon>asterids</taxon>
        <taxon>Ericales</taxon>
        <taxon>Ericaceae</taxon>
        <taxon>Ericoideae</taxon>
        <taxon>Rhodoreae</taxon>
        <taxon>Rhododendron</taxon>
    </lineage>
</organism>
<evidence type="ECO:0000313" key="2">
    <source>
        <dbReference type="EMBL" id="KAF7124053.1"/>
    </source>
</evidence>
<proteinExistence type="predicted"/>
<keyword evidence="3" id="KW-1185">Reference proteome</keyword>
<name>A0A834L8U4_RHOSS</name>
<dbReference type="EMBL" id="WJXA01000012">
    <property type="protein sequence ID" value="KAF7124053.1"/>
    <property type="molecule type" value="Genomic_DNA"/>
</dbReference>
<evidence type="ECO:0000313" key="3">
    <source>
        <dbReference type="Proteomes" id="UP000626092"/>
    </source>
</evidence>
<evidence type="ECO:0000256" key="1">
    <source>
        <dbReference type="SAM" id="MobiDB-lite"/>
    </source>
</evidence>
<reference evidence="2" key="1">
    <citation type="submission" date="2019-11" db="EMBL/GenBank/DDBJ databases">
        <authorList>
            <person name="Liu Y."/>
            <person name="Hou J."/>
            <person name="Li T.-Q."/>
            <person name="Guan C.-H."/>
            <person name="Wu X."/>
            <person name="Wu H.-Z."/>
            <person name="Ling F."/>
            <person name="Zhang R."/>
            <person name="Shi X.-G."/>
            <person name="Ren J.-P."/>
            <person name="Chen E.-F."/>
            <person name="Sun J.-M."/>
        </authorList>
    </citation>
    <scope>NUCLEOTIDE SEQUENCE</scope>
    <source>
        <strain evidence="2">Adult_tree_wgs_1</strain>
        <tissue evidence="2">Leaves</tissue>
    </source>
</reference>
<protein>
    <submittedName>
        <fullName evidence="2">Uncharacterized protein</fullName>
    </submittedName>
</protein>
<gene>
    <name evidence="2" type="ORF">RHSIM_Rhsim12G0015800</name>
</gene>